<feature type="transmembrane region" description="Helical" evidence="1">
    <location>
        <begin position="127"/>
        <end position="153"/>
    </location>
</feature>
<accession>A0ABW4T6W1</accession>
<feature type="transmembrane region" description="Helical" evidence="1">
    <location>
        <begin position="55"/>
        <end position="74"/>
    </location>
</feature>
<keyword evidence="1" id="KW-0812">Transmembrane</keyword>
<dbReference type="Pfam" id="PF06197">
    <property type="entry name" value="DUF998"/>
    <property type="match status" value="1"/>
</dbReference>
<evidence type="ECO:0000313" key="3">
    <source>
        <dbReference type="Proteomes" id="UP001597368"/>
    </source>
</evidence>
<comment type="caution">
    <text evidence="2">The sequence shown here is derived from an EMBL/GenBank/DDBJ whole genome shotgun (WGS) entry which is preliminary data.</text>
</comment>
<dbReference type="InterPro" id="IPR009339">
    <property type="entry name" value="DUF998"/>
</dbReference>
<keyword evidence="1" id="KW-1133">Transmembrane helix</keyword>
<evidence type="ECO:0000313" key="2">
    <source>
        <dbReference type="EMBL" id="MFD1936840.1"/>
    </source>
</evidence>
<dbReference type="RefSeq" id="WP_379577478.1">
    <property type="nucleotide sequence ID" value="NZ_JBHUFV010000052.1"/>
</dbReference>
<keyword evidence="1" id="KW-0472">Membrane</keyword>
<dbReference type="Proteomes" id="UP001597368">
    <property type="component" value="Unassembled WGS sequence"/>
</dbReference>
<feature type="transmembrane region" description="Helical" evidence="1">
    <location>
        <begin position="187"/>
        <end position="208"/>
    </location>
</feature>
<organism evidence="2 3">
    <name type="scientific">Nonomuraea mangrovi</name>
    <dbReference type="NCBI Taxonomy" id="2316207"/>
    <lineage>
        <taxon>Bacteria</taxon>
        <taxon>Bacillati</taxon>
        <taxon>Actinomycetota</taxon>
        <taxon>Actinomycetes</taxon>
        <taxon>Streptosporangiales</taxon>
        <taxon>Streptosporangiaceae</taxon>
        <taxon>Nonomuraea</taxon>
    </lineage>
</organism>
<feature type="transmembrane region" description="Helical" evidence="1">
    <location>
        <begin position="86"/>
        <end position="107"/>
    </location>
</feature>
<keyword evidence="3" id="KW-1185">Reference proteome</keyword>
<feature type="transmembrane region" description="Helical" evidence="1">
    <location>
        <begin position="12"/>
        <end position="35"/>
    </location>
</feature>
<reference evidence="3" key="1">
    <citation type="journal article" date="2019" name="Int. J. Syst. Evol. Microbiol.">
        <title>The Global Catalogue of Microorganisms (GCM) 10K type strain sequencing project: providing services to taxonomists for standard genome sequencing and annotation.</title>
        <authorList>
            <consortium name="The Broad Institute Genomics Platform"/>
            <consortium name="The Broad Institute Genome Sequencing Center for Infectious Disease"/>
            <person name="Wu L."/>
            <person name="Ma J."/>
        </authorList>
    </citation>
    <scope>NUCLEOTIDE SEQUENCE [LARGE SCALE GENOMIC DNA]</scope>
    <source>
        <strain evidence="3">ICMP 6774ER</strain>
    </source>
</reference>
<proteinExistence type="predicted"/>
<gene>
    <name evidence="2" type="ORF">ACFSKW_35760</name>
</gene>
<sequence>MSEQTALTTTRTAGLLACGVVAGPLFLTVWLVQALTREGFDLTRHPLSLLSLGDLGWIQIAGFVVSGLLFMAFAGGLRRALYPGRVAAWGPALIAVNGIGLIMAGVFTTDAGAGFPPGAPAGAPPHVTWHGVLHEVGFLVASLSWIAACFALARRFTALGRRARAATCGAAPIAVLAVVAWPDLDSLSVRLVVGSAIQFAFTAALAVWMMRPSPPAAPTTTGATRIRR</sequence>
<protein>
    <submittedName>
        <fullName evidence="2">DUF998 domain-containing protein</fullName>
    </submittedName>
</protein>
<dbReference type="EMBL" id="JBHUFV010000052">
    <property type="protein sequence ID" value="MFD1936840.1"/>
    <property type="molecule type" value="Genomic_DNA"/>
</dbReference>
<evidence type="ECO:0000256" key="1">
    <source>
        <dbReference type="SAM" id="Phobius"/>
    </source>
</evidence>
<name>A0ABW4T6W1_9ACTN</name>
<feature type="transmembrane region" description="Helical" evidence="1">
    <location>
        <begin position="165"/>
        <end position="181"/>
    </location>
</feature>